<dbReference type="Proteomes" id="UP000827549">
    <property type="component" value="Chromosome 2"/>
</dbReference>
<dbReference type="EMBL" id="CP086715">
    <property type="protein sequence ID" value="WOO79836.1"/>
    <property type="molecule type" value="Genomic_DNA"/>
</dbReference>
<feature type="transmembrane region" description="Helical" evidence="8">
    <location>
        <begin position="89"/>
        <end position="106"/>
    </location>
</feature>
<evidence type="ECO:0000256" key="6">
    <source>
        <dbReference type="ARBA" id="ARBA00037968"/>
    </source>
</evidence>
<evidence type="ECO:0000256" key="4">
    <source>
        <dbReference type="ARBA" id="ARBA00022989"/>
    </source>
</evidence>
<dbReference type="SUPFAM" id="SSF103473">
    <property type="entry name" value="MFS general substrate transporter"/>
    <property type="match status" value="1"/>
</dbReference>
<protein>
    <submittedName>
        <fullName evidence="9">Purtative transporter</fullName>
    </submittedName>
</protein>
<keyword evidence="3 8" id="KW-0812">Transmembrane</keyword>
<gene>
    <name evidence="9" type="primary">SPCC417.10_5</name>
    <name evidence="9" type="ORF">LOC62_02G003351</name>
</gene>
<feature type="transmembrane region" description="Helical" evidence="8">
    <location>
        <begin position="184"/>
        <end position="203"/>
    </location>
</feature>
<feature type="transmembrane region" description="Helical" evidence="8">
    <location>
        <begin position="352"/>
        <end position="374"/>
    </location>
</feature>
<feature type="transmembrane region" description="Helical" evidence="8">
    <location>
        <begin position="51"/>
        <end position="68"/>
    </location>
</feature>
<evidence type="ECO:0000256" key="7">
    <source>
        <dbReference type="SAM" id="MobiDB-lite"/>
    </source>
</evidence>
<dbReference type="InterPro" id="IPR011701">
    <property type="entry name" value="MFS"/>
</dbReference>
<feature type="transmembrane region" description="Helical" evidence="8">
    <location>
        <begin position="215"/>
        <end position="238"/>
    </location>
</feature>
<evidence type="ECO:0000256" key="5">
    <source>
        <dbReference type="ARBA" id="ARBA00023136"/>
    </source>
</evidence>
<dbReference type="PANTHER" id="PTHR43791:SF1">
    <property type="entry name" value="ALLANTOATE PERMEASE"/>
    <property type="match status" value="1"/>
</dbReference>
<evidence type="ECO:0000256" key="1">
    <source>
        <dbReference type="ARBA" id="ARBA00004141"/>
    </source>
</evidence>
<comment type="subcellular location">
    <subcellularLocation>
        <location evidence="1">Membrane</location>
        <topology evidence="1">Multi-pass membrane protein</topology>
    </subcellularLocation>
</comment>
<evidence type="ECO:0000313" key="10">
    <source>
        <dbReference type="Proteomes" id="UP000827549"/>
    </source>
</evidence>
<dbReference type="RefSeq" id="XP_062625868.1">
    <property type="nucleotide sequence ID" value="XM_062769884.1"/>
</dbReference>
<keyword evidence="4 8" id="KW-1133">Transmembrane helix</keyword>
<feature type="transmembrane region" description="Helical" evidence="8">
    <location>
        <begin position="413"/>
        <end position="429"/>
    </location>
</feature>
<dbReference type="GO" id="GO:0022857">
    <property type="term" value="F:transmembrane transporter activity"/>
    <property type="evidence" value="ECO:0007669"/>
    <property type="project" value="InterPro"/>
</dbReference>
<dbReference type="GeneID" id="87806595"/>
<evidence type="ECO:0000256" key="2">
    <source>
        <dbReference type="ARBA" id="ARBA00022448"/>
    </source>
</evidence>
<dbReference type="Pfam" id="PF07690">
    <property type="entry name" value="MFS_1"/>
    <property type="match status" value="1"/>
</dbReference>
<feature type="region of interest" description="Disordered" evidence="7">
    <location>
        <begin position="1"/>
        <end position="22"/>
    </location>
</feature>
<organism evidence="9 10">
    <name type="scientific">Vanrija pseudolonga</name>
    <dbReference type="NCBI Taxonomy" id="143232"/>
    <lineage>
        <taxon>Eukaryota</taxon>
        <taxon>Fungi</taxon>
        <taxon>Dikarya</taxon>
        <taxon>Basidiomycota</taxon>
        <taxon>Agaricomycotina</taxon>
        <taxon>Tremellomycetes</taxon>
        <taxon>Trichosporonales</taxon>
        <taxon>Trichosporonaceae</taxon>
        <taxon>Vanrija</taxon>
    </lineage>
</organism>
<dbReference type="FunFam" id="1.20.1250.20:FF:000064">
    <property type="entry name" value="MFS allantoate transporter"/>
    <property type="match status" value="1"/>
</dbReference>
<feature type="transmembrane region" description="Helical" evidence="8">
    <location>
        <begin position="327"/>
        <end position="346"/>
    </location>
</feature>
<accession>A0AAF0Y8E2</accession>
<evidence type="ECO:0000313" key="9">
    <source>
        <dbReference type="EMBL" id="WOO79836.1"/>
    </source>
</evidence>
<proteinExistence type="inferred from homology"/>
<name>A0AAF0Y8E2_9TREE</name>
<sequence>MAVTTGIQPSDDKASLKGQHVETIDNEKRTGSDLGDEEISEEDNIRLRRRIDWFIMPLLCLVYGLQYLDKTGLSYASIMGIIPDTKMTLANYSWLGTIFYFGFLAGEYPLTYALQRWPIAKVTGITIIVWGIVLGCMAACHDFKGLLVVRFFLGFFESSITPALTIFTAQWYRIREQSFRTGMWYSTQAGISIFGGLVAYGFAKAGAEHKLSIHSWRAILLLFAAMTVATGVLFFFLIPDSVETAWFLNERDRKLARLRTKENQLGVVDRTWKWYQVREALLDPAVWLLCLVSLCLVSLCLMIPSGGLLNFYGIVVSQMGFSSQMTLLLSLAGSWNIFNVLFFPWLAGKYGYRALISIMPCGIALAGTAMVWGCKDKYARFVGYNLGLGYAATFALSLSLLTSNVAGRTKKTFVNGMFLVAFCAGNLIGPQTFREKDKPKYVPALTSIVVLYAFSMFLMVCVHFLYTSRNKKRAALWAEGSEPVADDSEDLTDRENPYFHYAF</sequence>
<dbReference type="AlphaFoldDB" id="A0AAF0Y8E2"/>
<keyword evidence="10" id="KW-1185">Reference proteome</keyword>
<comment type="similarity">
    <text evidence="6">Belongs to the major facilitator superfamily. Allantoate permease family.</text>
</comment>
<feature type="compositionally biased region" description="Basic and acidic residues" evidence="7">
    <location>
        <begin position="10"/>
        <end position="22"/>
    </location>
</feature>
<feature type="transmembrane region" description="Helical" evidence="8">
    <location>
        <begin position="441"/>
        <end position="466"/>
    </location>
</feature>
<feature type="transmembrane region" description="Helical" evidence="8">
    <location>
        <begin position="118"/>
        <end position="140"/>
    </location>
</feature>
<dbReference type="PANTHER" id="PTHR43791">
    <property type="entry name" value="PERMEASE-RELATED"/>
    <property type="match status" value="1"/>
</dbReference>
<reference evidence="9" key="1">
    <citation type="submission" date="2023-10" db="EMBL/GenBank/DDBJ databases">
        <authorList>
            <person name="Noh H."/>
        </authorList>
    </citation>
    <scope>NUCLEOTIDE SEQUENCE</scope>
    <source>
        <strain evidence="9">DUCC4014</strain>
    </source>
</reference>
<keyword evidence="2" id="KW-0813">Transport</keyword>
<evidence type="ECO:0000256" key="3">
    <source>
        <dbReference type="ARBA" id="ARBA00022692"/>
    </source>
</evidence>
<feature type="transmembrane region" description="Helical" evidence="8">
    <location>
        <begin position="285"/>
        <end position="315"/>
    </location>
</feature>
<dbReference type="Gene3D" id="1.20.1250.20">
    <property type="entry name" value="MFS general substrate transporter like domains"/>
    <property type="match status" value="2"/>
</dbReference>
<feature type="transmembrane region" description="Helical" evidence="8">
    <location>
        <begin position="381"/>
        <end position="401"/>
    </location>
</feature>
<dbReference type="GO" id="GO:0016020">
    <property type="term" value="C:membrane"/>
    <property type="evidence" value="ECO:0007669"/>
    <property type="project" value="UniProtKB-SubCell"/>
</dbReference>
<keyword evidence="5 8" id="KW-0472">Membrane</keyword>
<feature type="transmembrane region" description="Helical" evidence="8">
    <location>
        <begin position="147"/>
        <end position="172"/>
    </location>
</feature>
<evidence type="ECO:0000256" key="8">
    <source>
        <dbReference type="SAM" id="Phobius"/>
    </source>
</evidence>
<dbReference type="InterPro" id="IPR036259">
    <property type="entry name" value="MFS_trans_sf"/>
</dbReference>